<evidence type="ECO:0000313" key="1">
    <source>
        <dbReference type="EMBL" id="ABQ18711.1"/>
    </source>
</evidence>
<name>A0A0H3AEC1_VIBC3</name>
<dbReference type="AlphaFoldDB" id="A0A0H3AEC1"/>
<protein>
    <submittedName>
        <fullName evidence="1">Uncharacterized protein</fullName>
    </submittedName>
</protein>
<proteinExistence type="predicted"/>
<dbReference type="EMBL" id="CP000626">
    <property type="protein sequence ID" value="ABQ18711.1"/>
    <property type="molecule type" value="Genomic_DNA"/>
</dbReference>
<accession>A0A0H3AEC1</accession>
<dbReference type="Proteomes" id="UP000000249">
    <property type="component" value="Chromosome 2"/>
</dbReference>
<evidence type="ECO:0000313" key="2">
    <source>
        <dbReference type="Proteomes" id="UP000000249"/>
    </source>
</evidence>
<organism evidence="1 2">
    <name type="scientific">Vibrio cholerae serotype O1 (strain ATCC 39541 / Classical Ogawa 395 / O395)</name>
    <dbReference type="NCBI Taxonomy" id="345073"/>
    <lineage>
        <taxon>Bacteria</taxon>
        <taxon>Pseudomonadati</taxon>
        <taxon>Pseudomonadota</taxon>
        <taxon>Gammaproteobacteria</taxon>
        <taxon>Vibrionales</taxon>
        <taxon>Vibrionaceae</taxon>
        <taxon>Vibrio</taxon>
    </lineage>
</organism>
<gene>
    <name evidence="1" type="ordered locus">VC0395_0954</name>
</gene>
<sequence length="38" mass="4258">MSFTFFPCEHANNLGGITTHLAIKHHSFAVSDFEKKPP</sequence>
<reference evidence="1 2" key="1">
    <citation type="submission" date="2007-03" db="EMBL/GenBank/DDBJ databases">
        <authorList>
            <person name="Heidelberg J."/>
        </authorList>
    </citation>
    <scope>NUCLEOTIDE SEQUENCE [LARGE SCALE GENOMIC DNA]</scope>
    <source>
        <strain evidence="2">ATCC 39541 / Classical Ogawa 395 / O395</strain>
    </source>
</reference>
<dbReference type="KEGG" id="vco:VC0395_0954"/>